<reference evidence="2 3" key="1">
    <citation type="submission" date="2024-09" db="EMBL/GenBank/DDBJ databases">
        <authorList>
            <person name="Sun Q."/>
            <person name="Mori K."/>
        </authorList>
    </citation>
    <scope>NUCLEOTIDE SEQUENCE [LARGE SCALE GENOMIC DNA]</scope>
    <source>
        <strain evidence="2 3">TBRC 3947</strain>
    </source>
</reference>
<organism evidence="2 3">
    <name type="scientific">Phytohabitans kaempferiae</name>
    <dbReference type="NCBI Taxonomy" id="1620943"/>
    <lineage>
        <taxon>Bacteria</taxon>
        <taxon>Bacillati</taxon>
        <taxon>Actinomycetota</taxon>
        <taxon>Actinomycetes</taxon>
        <taxon>Micromonosporales</taxon>
        <taxon>Micromonosporaceae</taxon>
    </lineage>
</organism>
<feature type="transmembrane region" description="Helical" evidence="1">
    <location>
        <begin position="39"/>
        <end position="59"/>
    </location>
</feature>
<gene>
    <name evidence="2" type="ORF">ACFFIA_10150</name>
</gene>
<evidence type="ECO:0000256" key="1">
    <source>
        <dbReference type="SAM" id="Phobius"/>
    </source>
</evidence>
<keyword evidence="1" id="KW-0472">Membrane</keyword>
<keyword evidence="1" id="KW-0812">Transmembrane</keyword>
<evidence type="ECO:0000313" key="2">
    <source>
        <dbReference type="EMBL" id="MFC0528022.1"/>
    </source>
</evidence>
<dbReference type="Proteomes" id="UP001589867">
    <property type="component" value="Unassembled WGS sequence"/>
</dbReference>
<dbReference type="EMBL" id="JBHLUH010000012">
    <property type="protein sequence ID" value="MFC0528022.1"/>
    <property type="molecule type" value="Genomic_DNA"/>
</dbReference>
<evidence type="ECO:0008006" key="4">
    <source>
        <dbReference type="Google" id="ProtNLM"/>
    </source>
</evidence>
<evidence type="ECO:0000313" key="3">
    <source>
        <dbReference type="Proteomes" id="UP001589867"/>
    </source>
</evidence>
<keyword evidence="3" id="KW-1185">Reference proteome</keyword>
<name>A0ABV6M008_9ACTN</name>
<feature type="transmembrane region" description="Helical" evidence="1">
    <location>
        <begin position="107"/>
        <end position="130"/>
    </location>
</feature>
<keyword evidence="1" id="KW-1133">Transmembrane helix</keyword>
<comment type="caution">
    <text evidence="2">The sequence shown here is derived from an EMBL/GenBank/DDBJ whole genome shotgun (WGS) entry which is preliminary data.</text>
</comment>
<dbReference type="RefSeq" id="WP_377249048.1">
    <property type="nucleotide sequence ID" value="NZ_JBHLUH010000012.1"/>
</dbReference>
<proteinExistence type="predicted"/>
<feature type="transmembrane region" description="Helical" evidence="1">
    <location>
        <begin position="68"/>
        <end position="87"/>
    </location>
</feature>
<accession>A0ABV6M008</accession>
<sequence>MKDRWLPVGVLAGVLFAVNVAARLVARLGFNEDGEAQDRISLGMFVALGLILAVTAFLWGRRSPAGRWIADIGAAAIVAMLLTILVGPFVSGDTPFESGAGDFFAQIWLYGAFAIGGSLVGFLILVTLGLDYRSQGLKRYAEAKMAKPRRVVRR</sequence>
<protein>
    <recommendedName>
        <fullName evidence="4">Integral membrane protein</fullName>
    </recommendedName>
</protein>